<dbReference type="Gene3D" id="3.40.50.720">
    <property type="entry name" value="NAD(P)-binding Rossmann-like Domain"/>
    <property type="match status" value="1"/>
</dbReference>
<dbReference type="SUPFAM" id="SSF51735">
    <property type="entry name" value="NAD(P)-binding Rossmann-fold domains"/>
    <property type="match status" value="1"/>
</dbReference>
<dbReference type="InterPro" id="IPR013099">
    <property type="entry name" value="K_chnl_dom"/>
</dbReference>
<comment type="subcellular location">
    <subcellularLocation>
        <location evidence="1">Cell membrane</location>
        <topology evidence="1">Multi-pass membrane protein</topology>
    </subcellularLocation>
</comment>
<keyword evidence="4" id="KW-0406">Ion transport</keyword>
<protein>
    <submittedName>
        <fullName evidence="4">Potassium channel protein</fullName>
    </submittedName>
</protein>
<dbReference type="PANTHER" id="PTHR43833:SF9">
    <property type="entry name" value="POTASSIUM CHANNEL PROTEIN YUGO-RELATED"/>
    <property type="match status" value="1"/>
</dbReference>
<feature type="transmembrane region" description="Helical" evidence="2">
    <location>
        <begin position="52"/>
        <end position="72"/>
    </location>
</feature>
<keyword evidence="2" id="KW-1133">Transmembrane helix</keyword>
<evidence type="ECO:0000313" key="5">
    <source>
        <dbReference type="Proteomes" id="UP000018896"/>
    </source>
</evidence>
<evidence type="ECO:0000256" key="2">
    <source>
        <dbReference type="SAM" id="Phobius"/>
    </source>
</evidence>
<keyword evidence="4" id="KW-0813">Transport</keyword>
<keyword evidence="2" id="KW-0472">Membrane</keyword>
<keyword evidence="4" id="KW-0407">Ion channel</keyword>
<keyword evidence="5" id="KW-1185">Reference proteome</keyword>
<dbReference type="Proteomes" id="UP000018896">
    <property type="component" value="Unassembled WGS sequence"/>
</dbReference>
<dbReference type="InterPro" id="IPR050721">
    <property type="entry name" value="Trk_Ktr_HKT_K-transport"/>
</dbReference>
<evidence type="ECO:0000313" key="4">
    <source>
        <dbReference type="EMBL" id="GAE33317.1"/>
    </source>
</evidence>
<dbReference type="OrthoDB" id="9785285at2"/>
<dbReference type="STRING" id="1236973.JCM9157_314"/>
<dbReference type="PROSITE" id="PS51201">
    <property type="entry name" value="RCK_N"/>
    <property type="match status" value="1"/>
</dbReference>
<keyword evidence="2" id="KW-0812">Transmembrane</keyword>
<dbReference type="Gene3D" id="1.10.287.70">
    <property type="match status" value="1"/>
</dbReference>
<sequence>MLISLFIFDLMKIVIRIRTLTLVFFTTLLIASSALIIHYLEPETFESPFIGLWWVMTTITTTGFGDFVPLTFAGRVFGIILYMIGIGLIGIVIGKIVESFGIYQRLKEEGKLRYKGNNHFVIIGWSKKAEKTIHEISISTPNAEIVLIDSFSKAPNSNEKFVYIQGDPTDEHVIEMASISKAKSVLIFASDQTLDPVSKDGKSLLIASTIEGFAKKKKVNIYTIVEIVKEKHVPNFKHANVDEFVLSNEAFSDLMAKAALHQGSTKLFMQLLSREYGANVWEIGLKSSWQTYNDAYEDLKKAGATLISDHKDFGIIKRLSDPMPPDAKLYVICDDETYNKIVSPV</sequence>
<gene>
    <name evidence="4" type="ORF">JCM9157_314</name>
</gene>
<name>W4QN24_HALA3</name>
<reference evidence="4 5" key="1">
    <citation type="journal article" date="2014" name="Genome Announc.">
        <title>Draft Genome Sequences of Three Alkaliphilic Bacillus Strains, Bacillus wakoensis JCM 9140T, Bacillus akibai JCM 9157T, and Bacillus hemicellulosilyticus JCM 9152T.</title>
        <authorList>
            <person name="Yuki M."/>
            <person name="Oshima K."/>
            <person name="Suda W."/>
            <person name="Oshida Y."/>
            <person name="Kitamura K."/>
            <person name="Iida T."/>
            <person name="Hattori M."/>
            <person name="Ohkuma M."/>
        </authorList>
    </citation>
    <scope>NUCLEOTIDE SEQUENCE [LARGE SCALE GENOMIC DNA]</scope>
    <source>
        <strain evidence="4 5">JCM 9157</strain>
    </source>
</reference>
<dbReference type="GO" id="GO:0006813">
    <property type="term" value="P:potassium ion transport"/>
    <property type="evidence" value="ECO:0007669"/>
    <property type="project" value="InterPro"/>
</dbReference>
<dbReference type="Pfam" id="PF07885">
    <property type="entry name" value="Ion_trans_2"/>
    <property type="match status" value="1"/>
</dbReference>
<dbReference type="InterPro" id="IPR036291">
    <property type="entry name" value="NAD(P)-bd_dom_sf"/>
</dbReference>
<dbReference type="PANTHER" id="PTHR43833">
    <property type="entry name" value="POTASSIUM CHANNEL PROTEIN 2-RELATED-RELATED"/>
    <property type="match status" value="1"/>
</dbReference>
<evidence type="ECO:0000259" key="3">
    <source>
        <dbReference type="PROSITE" id="PS51201"/>
    </source>
</evidence>
<dbReference type="AlphaFoldDB" id="W4QN24"/>
<evidence type="ECO:0000256" key="1">
    <source>
        <dbReference type="ARBA" id="ARBA00004651"/>
    </source>
</evidence>
<dbReference type="InterPro" id="IPR003148">
    <property type="entry name" value="RCK_N"/>
</dbReference>
<dbReference type="SUPFAM" id="SSF81324">
    <property type="entry name" value="Voltage-gated potassium channels"/>
    <property type="match status" value="1"/>
</dbReference>
<dbReference type="GO" id="GO:0034220">
    <property type="term" value="P:monoatomic ion transmembrane transport"/>
    <property type="evidence" value="ECO:0007669"/>
    <property type="project" value="UniProtKB-KW"/>
</dbReference>
<feature type="domain" description="RCK N-terminal" evidence="3">
    <location>
        <begin position="117"/>
        <end position="246"/>
    </location>
</feature>
<comment type="caution">
    <text evidence="4">The sequence shown here is derived from an EMBL/GenBank/DDBJ whole genome shotgun (WGS) entry which is preliminary data.</text>
</comment>
<accession>W4QN24</accession>
<dbReference type="eggNOG" id="COG1226">
    <property type="taxonomic scope" value="Bacteria"/>
</dbReference>
<dbReference type="RefSeq" id="WP_052012876.1">
    <property type="nucleotide sequence ID" value="NZ_BAUV01000002.1"/>
</dbReference>
<dbReference type="EMBL" id="BAUV01000002">
    <property type="protein sequence ID" value="GAE33317.1"/>
    <property type="molecule type" value="Genomic_DNA"/>
</dbReference>
<proteinExistence type="predicted"/>
<feature type="transmembrane region" description="Helical" evidence="2">
    <location>
        <begin position="79"/>
        <end position="97"/>
    </location>
</feature>
<dbReference type="GO" id="GO:0005886">
    <property type="term" value="C:plasma membrane"/>
    <property type="evidence" value="ECO:0007669"/>
    <property type="project" value="UniProtKB-SubCell"/>
</dbReference>
<feature type="transmembrane region" description="Helical" evidence="2">
    <location>
        <begin position="20"/>
        <end position="40"/>
    </location>
</feature>
<organism evidence="4 5">
    <name type="scientific">Halalkalibacter akibai (strain ATCC 43226 / DSM 21942 / CIP 109018 / JCM 9157 / 1139)</name>
    <name type="common">Bacillus akibai</name>
    <dbReference type="NCBI Taxonomy" id="1236973"/>
    <lineage>
        <taxon>Bacteria</taxon>
        <taxon>Bacillati</taxon>
        <taxon>Bacillota</taxon>
        <taxon>Bacilli</taxon>
        <taxon>Bacillales</taxon>
        <taxon>Bacillaceae</taxon>
        <taxon>Halalkalibacter</taxon>
    </lineage>
</organism>
<dbReference type="Pfam" id="PF02254">
    <property type="entry name" value="TrkA_N"/>
    <property type="match status" value="1"/>
</dbReference>